<evidence type="ECO:0000313" key="2">
    <source>
        <dbReference type="Proteomes" id="UP000008237"/>
    </source>
</evidence>
<dbReference type="Proteomes" id="UP000008237">
    <property type="component" value="Unassembled WGS sequence"/>
</dbReference>
<sequence length="65" mass="7149">ILTTFVSVCVRFLLCSFSIVSVCTVSDCHCVRFFLCPFLTVSVSHCVRFLLSPIVTTVCPFPAVS</sequence>
<keyword evidence="2" id="KW-1185">Reference proteome</keyword>
<dbReference type="InParanoid" id="E2BWR7"/>
<gene>
    <name evidence="1" type="ORF">EAI_10835</name>
</gene>
<protein>
    <submittedName>
        <fullName evidence="1">Uncharacterized protein</fullName>
    </submittedName>
</protein>
<dbReference type="EMBL" id="GL451185">
    <property type="protein sequence ID" value="EFN79863.1"/>
    <property type="molecule type" value="Genomic_DNA"/>
</dbReference>
<name>E2BWR7_HARSA</name>
<reference evidence="1 2" key="1">
    <citation type="journal article" date="2010" name="Science">
        <title>Genomic comparison of the ants Camponotus floridanus and Harpegnathos saltator.</title>
        <authorList>
            <person name="Bonasio R."/>
            <person name="Zhang G."/>
            <person name="Ye C."/>
            <person name="Mutti N.S."/>
            <person name="Fang X."/>
            <person name="Qin N."/>
            <person name="Donahue G."/>
            <person name="Yang P."/>
            <person name="Li Q."/>
            <person name="Li C."/>
            <person name="Zhang P."/>
            <person name="Huang Z."/>
            <person name="Berger S.L."/>
            <person name="Reinberg D."/>
            <person name="Wang J."/>
            <person name="Liebig J."/>
        </authorList>
    </citation>
    <scope>NUCLEOTIDE SEQUENCE [LARGE SCALE GENOMIC DNA]</scope>
    <source>
        <strain evidence="1 2">R22 G/1</strain>
    </source>
</reference>
<organism evidence="2">
    <name type="scientific">Harpegnathos saltator</name>
    <name type="common">Jerdon's jumping ant</name>
    <dbReference type="NCBI Taxonomy" id="610380"/>
    <lineage>
        <taxon>Eukaryota</taxon>
        <taxon>Metazoa</taxon>
        <taxon>Ecdysozoa</taxon>
        <taxon>Arthropoda</taxon>
        <taxon>Hexapoda</taxon>
        <taxon>Insecta</taxon>
        <taxon>Pterygota</taxon>
        <taxon>Neoptera</taxon>
        <taxon>Endopterygota</taxon>
        <taxon>Hymenoptera</taxon>
        <taxon>Apocrita</taxon>
        <taxon>Aculeata</taxon>
        <taxon>Formicoidea</taxon>
        <taxon>Formicidae</taxon>
        <taxon>Ponerinae</taxon>
        <taxon>Ponerini</taxon>
        <taxon>Harpegnathos</taxon>
    </lineage>
</organism>
<evidence type="ECO:0000313" key="1">
    <source>
        <dbReference type="EMBL" id="EFN79863.1"/>
    </source>
</evidence>
<proteinExistence type="predicted"/>
<feature type="non-terminal residue" evidence="1">
    <location>
        <position position="1"/>
    </location>
</feature>
<dbReference type="AlphaFoldDB" id="E2BWR7"/>
<accession>E2BWR7</accession>
<feature type="non-terminal residue" evidence="1">
    <location>
        <position position="65"/>
    </location>
</feature>